<name>A0A2N5W6H1_9BASI</name>
<feature type="domain" description="No apical meristem-associated C-terminal" evidence="2">
    <location>
        <begin position="202"/>
        <end position="340"/>
    </location>
</feature>
<accession>A0A2N5W6H1</accession>
<comment type="caution">
    <text evidence="3">The sequence shown here is derived from an EMBL/GenBank/DDBJ whole genome shotgun (WGS) entry which is preliminary data.</text>
</comment>
<organism evidence="3 4">
    <name type="scientific">Puccinia coronata f. sp. avenae</name>
    <dbReference type="NCBI Taxonomy" id="200324"/>
    <lineage>
        <taxon>Eukaryota</taxon>
        <taxon>Fungi</taxon>
        <taxon>Dikarya</taxon>
        <taxon>Basidiomycota</taxon>
        <taxon>Pucciniomycotina</taxon>
        <taxon>Pucciniomycetes</taxon>
        <taxon>Pucciniales</taxon>
        <taxon>Pucciniaceae</taxon>
        <taxon>Puccinia</taxon>
    </lineage>
</organism>
<feature type="region of interest" description="Disordered" evidence="1">
    <location>
        <begin position="227"/>
        <end position="296"/>
    </location>
</feature>
<sequence length="343" mass="39437">MAYINPPQALEVEETGLIKLLDWIWDRILDDVESRLKKTEGTDFLIRCLNQWTRTHQNPQLSRKNSQEEILCYCKRNTDDTPKPKPIKKKNPNWSIEEDKQLCVSWLNTSRDSVIGVGQKGSTFWERIYQFYTDLVDELNKENKTNKKFKPLPIRLENAIECRWGRIMKTCNKFGGCYSQVKGQMKSGRKAKELYRATHNHAFNLNHCWGILKDASKWQVVQAEIESKSTKKAAQDPKKSQDSSSVPNKSEPSSQADNPDEEEEELANKHKQSLLVSDGRPEGQKAAKQKQTDNDLLEKVLKTQEELLKISKDRSDSIKAAMQNASDDCIMAMDLLGMDEELT</sequence>
<dbReference type="Pfam" id="PF14303">
    <property type="entry name" value="NAM-associated"/>
    <property type="match status" value="1"/>
</dbReference>
<proteinExistence type="predicted"/>
<evidence type="ECO:0000259" key="2">
    <source>
        <dbReference type="Pfam" id="PF14303"/>
    </source>
</evidence>
<dbReference type="PANTHER" id="PTHR45125">
    <property type="entry name" value="F21J9.4-RELATED"/>
    <property type="match status" value="1"/>
</dbReference>
<dbReference type="EMBL" id="PGCJ01000007">
    <property type="protein sequence ID" value="PLW57837.1"/>
    <property type="molecule type" value="Genomic_DNA"/>
</dbReference>
<gene>
    <name evidence="3" type="ORF">PCANC_01039</name>
</gene>
<protein>
    <recommendedName>
        <fullName evidence="2">No apical meristem-associated C-terminal domain-containing protein</fullName>
    </recommendedName>
</protein>
<feature type="compositionally biased region" description="Low complexity" evidence="1">
    <location>
        <begin position="243"/>
        <end position="254"/>
    </location>
</feature>
<dbReference type="OrthoDB" id="2506822at2759"/>
<keyword evidence="4" id="KW-1185">Reference proteome</keyword>
<dbReference type="Proteomes" id="UP000235388">
    <property type="component" value="Unassembled WGS sequence"/>
</dbReference>
<feature type="compositionally biased region" description="Basic and acidic residues" evidence="1">
    <location>
        <begin position="227"/>
        <end position="241"/>
    </location>
</feature>
<dbReference type="AlphaFoldDB" id="A0A2N5W6H1"/>
<evidence type="ECO:0000256" key="1">
    <source>
        <dbReference type="SAM" id="MobiDB-lite"/>
    </source>
</evidence>
<dbReference type="InterPro" id="IPR029466">
    <property type="entry name" value="NAM-associated_C"/>
</dbReference>
<reference evidence="3 4" key="1">
    <citation type="submission" date="2017-11" db="EMBL/GenBank/DDBJ databases">
        <title>De novo assembly and phasing of dikaryotic genomes from two isolates of Puccinia coronata f. sp. avenae, the causal agent of oat crown rust.</title>
        <authorList>
            <person name="Miller M.E."/>
            <person name="Zhang Y."/>
            <person name="Omidvar V."/>
            <person name="Sperschneider J."/>
            <person name="Schwessinger B."/>
            <person name="Raley C."/>
            <person name="Palmer J.M."/>
            <person name="Garnica D."/>
            <person name="Upadhyaya N."/>
            <person name="Rathjen J."/>
            <person name="Taylor J.M."/>
            <person name="Park R.F."/>
            <person name="Dodds P.N."/>
            <person name="Hirsch C.D."/>
            <person name="Kianian S.F."/>
            <person name="Figueroa M."/>
        </authorList>
    </citation>
    <scope>NUCLEOTIDE SEQUENCE [LARGE SCALE GENOMIC DNA]</scope>
    <source>
        <strain evidence="3">12NC29</strain>
    </source>
</reference>
<evidence type="ECO:0000313" key="3">
    <source>
        <dbReference type="EMBL" id="PLW57837.1"/>
    </source>
</evidence>
<feature type="compositionally biased region" description="Basic and acidic residues" evidence="1">
    <location>
        <begin position="279"/>
        <end position="296"/>
    </location>
</feature>
<dbReference type="PANTHER" id="PTHR45125:SF3">
    <property type="entry name" value="NO-APICAL-MERISTEM-ASSOCIATED CARBOXY-TERMINAL DOMAIN PROTEIN"/>
    <property type="match status" value="1"/>
</dbReference>
<evidence type="ECO:0000313" key="4">
    <source>
        <dbReference type="Proteomes" id="UP000235388"/>
    </source>
</evidence>
<dbReference type="STRING" id="200324.A0A2N5W6H1"/>